<keyword evidence="3" id="KW-1185">Reference proteome</keyword>
<dbReference type="Proteomes" id="UP000218615">
    <property type="component" value="Unassembled WGS sequence"/>
</dbReference>
<dbReference type="EMBL" id="FZMP01000112">
    <property type="protein sequence ID" value="SNQ60643.1"/>
    <property type="molecule type" value="Genomic_DNA"/>
</dbReference>
<sequence>MLKKNFPAEVKEENGKLTLSYGAFSRLAVWVDKKKMCVDSESGKGAADDVILDTNRRYRVFLEEATGYTAKERLAKAKKDVQGA</sequence>
<gene>
    <name evidence="2" type="ORF">MNV_20019</name>
</gene>
<dbReference type="AlphaFoldDB" id="A0A284VN60"/>
<dbReference type="InterPro" id="IPR040713">
    <property type="entry name" value="DUF5611"/>
</dbReference>
<feature type="domain" description="DUF5611" evidence="1">
    <location>
        <begin position="1"/>
        <end position="79"/>
    </location>
</feature>
<proteinExistence type="predicted"/>
<name>A0A284VN60_9EURY</name>
<evidence type="ECO:0000313" key="2">
    <source>
        <dbReference type="EMBL" id="SNQ60643.1"/>
    </source>
</evidence>
<dbReference type="Pfam" id="PF18446">
    <property type="entry name" value="DUF5611"/>
    <property type="match status" value="1"/>
</dbReference>
<dbReference type="Gene3D" id="3.30.310.190">
    <property type="match status" value="1"/>
</dbReference>
<reference evidence="3" key="1">
    <citation type="submission" date="2017-06" db="EMBL/GenBank/DDBJ databases">
        <authorList>
            <person name="Cremers G."/>
        </authorList>
    </citation>
    <scope>NUCLEOTIDE SEQUENCE [LARGE SCALE GENOMIC DNA]</scope>
</reference>
<organism evidence="2 3">
    <name type="scientific">Candidatus Methanoperedens nitratireducens</name>
    <dbReference type="NCBI Taxonomy" id="1392998"/>
    <lineage>
        <taxon>Archaea</taxon>
        <taxon>Methanobacteriati</taxon>
        <taxon>Methanobacteriota</taxon>
        <taxon>Stenosarchaea group</taxon>
        <taxon>Methanomicrobia</taxon>
        <taxon>Methanosarcinales</taxon>
        <taxon>ANME-2 cluster</taxon>
        <taxon>Candidatus Methanoperedentaceae</taxon>
        <taxon>Candidatus Methanoperedens</taxon>
    </lineage>
</organism>
<dbReference type="InterPro" id="IPR016800">
    <property type="entry name" value="UCP022080"/>
</dbReference>
<evidence type="ECO:0000259" key="1">
    <source>
        <dbReference type="Pfam" id="PF18446"/>
    </source>
</evidence>
<evidence type="ECO:0000313" key="3">
    <source>
        <dbReference type="Proteomes" id="UP000218615"/>
    </source>
</evidence>
<dbReference type="PIRSF" id="PIRSF022080">
    <property type="entry name" value="UCP022080"/>
    <property type="match status" value="1"/>
</dbReference>
<protein>
    <recommendedName>
        <fullName evidence="1">DUF5611 domain-containing protein</fullName>
    </recommendedName>
</protein>
<accession>A0A284VN60</accession>